<evidence type="ECO:0000256" key="2">
    <source>
        <dbReference type="ARBA" id="ARBA00022605"/>
    </source>
</evidence>
<dbReference type="InterPro" id="IPR041121">
    <property type="entry name" value="SDH_C"/>
</dbReference>
<dbReference type="Gene3D" id="3.40.50.720">
    <property type="entry name" value="NAD(P)-binding Rossmann-like Domain"/>
    <property type="match status" value="1"/>
</dbReference>
<feature type="domain" description="SDH C-terminal" evidence="8">
    <location>
        <begin position="553"/>
        <end position="582"/>
    </location>
</feature>
<dbReference type="Pfam" id="PF08501">
    <property type="entry name" value="Shikimate_dh_N"/>
    <property type="match status" value="1"/>
</dbReference>
<dbReference type="GO" id="GO:0050661">
    <property type="term" value="F:NADP binding"/>
    <property type="evidence" value="ECO:0007669"/>
    <property type="project" value="InterPro"/>
</dbReference>
<keyword evidence="4" id="KW-0560">Oxidoreductase</keyword>
<dbReference type="Pfam" id="PF01487">
    <property type="entry name" value="DHquinase_I"/>
    <property type="match status" value="1"/>
</dbReference>
<evidence type="ECO:0000259" key="8">
    <source>
        <dbReference type="Pfam" id="PF18317"/>
    </source>
</evidence>
<dbReference type="SUPFAM" id="SSF51735">
    <property type="entry name" value="NAD(P)-binding Rossmann-fold domains"/>
    <property type="match status" value="1"/>
</dbReference>
<dbReference type="InterPro" id="IPR046346">
    <property type="entry name" value="Aminoacid_DH-like_N_sf"/>
</dbReference>
<keyword evidence="3" id="KW-0521">NADP</keyword>
<dbReference type="Pfam" id="PF18317">
    <property type="entry name" value="SDH_C"/>
    <property type="match status" value="1"/>
</dbReference>
<dbReference type="GO" id="GO:0008652">
    <property type="term" value="P:amino acid biosynthetic process"/>
    <property type="evidence" value="ECO:0007669"/>
    <property type="project" value="UniProtKB-KW"/>
</dbReference>
<dbReference type="FunFam" id="3.20.20.70:FF:000142">
    <property type="entry name" value="bifunctional 3-dehydroquinate dehydratase/shikimate dehydrogenase, chloroplastic"/>
    <property type="match status" value="1"/>
</dbReference>
<sequence length="586" mass="63009">MAIRSASGVVGSIPAVEKSRINRPIISSSSPLLPLRPLSFQPIKSSLHQNPLLSPITRSNLPLYECEKSETEEERMTLLCVPLVAKTVEQMVSDMATAKASGADLVEIRLDHLSDFDPMRDLPQLLGDRPLPVLVTYRPKWEGGQYEGDDKPRYNALCLAMELGAEYVDIELKVAEDFVKLISEKKPENFKLIVSSHNYESTPSSEELSSLVARIQAVGADIVKIATTAVDIVDVARMFQVIANCQVPMIGLVMGERGLISRLLCSKFGGYLTFGTLGAGKESAPGQPTIADLLNVYNIRKIGADTKVFGIVGKPVGHSKSPILHNAAFKSIGLNAIYVPLLVDDLANFLSAYSSPDFAGFSCTIPHKEAAVRCCDEVDPIAKAIGAVNTIVKQSTDGKLIGYNTDYVGAISAIEDGIRGSQGVGKDETGSPLAGKTFVVIGAGGAGKALAYGAKEKGAKVVIANRTFERAKELANLIDAQALTLAELENFHPEDGMILANTTSIGMQPNINDTPLCKQALGSYAVVFDAVYTPKVTRLLREAKESGATVVSGLEMFIRQAVGQFEMFTNMPAPESLMRDIVKKYI</sequence>
<feature type="domain" description="Quinate/shikimate 5-dehydrogenase/glutamyl-tRNA reductase" evidence="6">
    <location>
        <begin position="432"/>
        <end position="503"/>
    </location>
</feature>
<evidence type="ECO:0000313" key="10">
    <source>
        <dbReference type="Proteomes" id="UP001327560"/>
    </source>
</evidence>
<dbReference type="SUPFAM" id="SSF53223">
    <property type="entry name" value="Aminoacid dehydrogenase-like, N-terminal domain"/>
    <property type="match status" value="1"/>
</dbReference>
<evidence type="ECO:0000256" key="3">
    <source>
        <dbReference type="ARBA" id="ARBA00022857"/>
    </source>
</evidence>
<dbReference type="CDD" id="cd00502">
    <property type="entry name" value="DHQase_I"/>
    <property type="match status" value="1"/>
</dbReference>
<evidence type="ECO:0000256" key="4">
    <source>
        <dbReference type="ARBA" id="ARBA00023002"/>
    </source>
</evidence>
<dbReference type="HAMAP" id="MF_00222">
    <property type="entry name" value="Shikimate_DH_AroE"/>
    <property type="match status" value="1"/>
</dbReference>
<dbReference type="FunFam" id="3.40.50.720:FF:000172">
    <property type="entry name" value="Bifunctional 3-dehydroquinate dehydratase/shikimate dehydrogenase, chloroplastic"/>
    <property type="match status" value="1"/>
</dbReference>
<protein>
    <recommendedName>
        <fullName evidence="1">shikimate dehydrogenase (NADP(+))</fullName>
        <ecNumber evidence="1">1.1.1.25</ecNumber>
    </recommendedName>
</protein>
<dbReference type="Proteomes" id="UP001327560">
    <property type="component" value="Chromosome 9"/>
</dbReference>
<dbReference type="PANTHER" id="PTHR21089:SF1">
    <property type="entry name" value="BIFUNCTIONAL 3-DEHYDROQUINATE DEHYDRATASE_SHIKIMATE DEHYDROGENASE, CHLOROPLASTIC"/>
    <property type="match status" value="1"/>
</dbReference>
<gene>
    <name evidence="9" type="ORF">Cni_G27658</name>
</gene>
<dbReference type="SUPFAM" id="SSF51569">
    <property type="entry name" value="Aldolase"/>
    <property type="match status" value="1"/>
</dbReference>
<keyword evidence="10" id="KW-1185">Reference proteome</keyword>
<evidence type="ECO:0000259" key="6">
    <source>
        <dbReference type="Pfam" id="PF01488"/>
    </source>
</evidence>
<dbReference type="InterPro" id="IPR022893">
    <property type="entry name" value="Shikimate_DH_fam"/>
</dbReference>
<dbReference type="Gene3D" id="3.40.50.10860">
    <property type="entry name" value="Leucine Dehydrogenase, chain A, domain 1"/>
    <property type="match status" value="1"/>
</dbReference>
<dbReference type="GO" id="GO:0009423">
    <property type="term" value="P:chorismate biosynthetic process"/>
    <property type="evidence" value="ECO:0007669"/>
    <property type="project" value="TreeGrafter"/>
</dbReference>
<dbReference type="InterPro" id="IPR011342">
    <property type="entry name" value="Shikimate_DH"/>
</dbReference>
<dbReference type="Gene3D" id="3.20.20.70">
    <property type="entry name" value="Aldolase class I"/>
    <property type="match status" value="1"/>
</dbReference>
<dbReference type="HAMAP" id="MF_00214">
    <property type="entry name" value="AroD"/>
    <property type="match status" value="1"/>
</dbReference>
<dbReference type="InterPro" id="IPR013708">
    <property type="entry name" value="Shikimate_DH-bd_N"/>
</dbReference>
<dbReference type="InterPro" id="IPR006151">
    <property type="entry name" value="Shikm_DH/Glu-tRNA_Rdtase"/>
</dbReference>
<evidence type="ECO:0000259" key="7">
    <source>
        <dbReference type="Pfam" id="PF08501"/>
    </source>
</evidence>
<dbReference type="EC" id="1.1.1.25" evidence="1"/>
<dbReference type="PANTHER" id="PTHR21089">
    <property type="entry name" value="SHIKIMATE DEHYDROGENASE"/>
    <property type="match status" value="1"/>
</dbReference>
<organism evidence="9 10">
    <name type="scientific">Canna indica</name>
    <name type="common">Indian-shot</name>
    <dbReference type="NCBI Taxonomy" id="4628"/>
    <lineage>
        <taxon>Eukaryota</taxon>
        <taxon>Viridiplantae</taxon>
        <taxon>Streptophyta</taxon>
        <taxon>Embryophyta</taxon>
        <taxon>Tracheophyta</taxon>
        <taxon>Spermatophyta</taxon>
        <taxon>Magnoliopsida</taxon>
        <taxon>Liliopsida</taxon>
        <taxon>Zingiberales</taxon>
        <taxon>Cannaceae</taxon>
        <taxon>Canna</taxon>
    </lineage>
</organism>
<dbReference type="FunFam" id="3.40.50.10860:FF:000009">
    <property type="entry name" value="Bifunctional 3-dehydroquinate dehydratase/shikimate dehydrogenase, chloroplastic"/>
    <property type="match status" value="1"/>
</dbReference>
<dbReference type="InterPro" id="IPR001381">
    <property type="entry name" value="DHquinase_I"/>
</dbReference>
<reference evidence="9 10" key="1">
    <citation type="submission" date="2023-10" db="EMBL/GenBank/DDBJ databases">
        <title>Chromosome-scale genome assembly provides insights into flower coloration mechanisms of Canna indica.</title>
        <authorList>
            <person name="Li C."/>
        </authorList>
    </citation>
    <scope>NUCLEOTIDE SEQUENCE [LARGE SCALE GENOMIC DNA]</scope>
    <source>
        <tissue evidence="9">Flower</tissue>
    </source>
</reference>
<dbReference type="InterPro" id="IPR036291">
    <property type="entry name" value="NAD(P)-bd_dom_sf"/>
</dbReference>
<evidence type="ECO:0000256" key="1">
    <source>
        <dbReference type="ARBA" id="ARBA00012962"/>
    </source>
</evidence>
<dbReference type="GO" id="GO:0004764">
    <property type="term" value="F:shikimate 3-dehydrogenase (NADP+) activity"/>
    <property type="evidence" value="ECO:0007669"/>
    <property type="project" value="UniProtKB-EC"/>
</dbReference>
<keyword evidence="2" id="KW-0028">Amino-acid biosynthesis</keyword>
<dbReference type="AlphaFoldDB" id="A0AAQ3QN56"/>
<proteinExistence type="inferred from homology"/>
<dbReference type="GO" id="GO:0003855">
    <property type="term" value="F:3-dehydroquinate dehydratase activity"/>
    <property type="evidence" value="ECO:0007669"/>
    <property type="project" value="InterPro"/>
</dbReference>
<dbReference type="CDD" id="cd01065">
    <property type="entry name" value="NAD_bind_Shikimate_DH"/>
    <property type="match status" value="1"/>
</dbReference>
<feature type="domain" description="Shikimate dehydrogenase substrate binding N-terminal" evidence="7">
    <location>
        <begin position="311"/>
        <end position="391"/>
    </location>
</feature>
<keyword evidence="5" id="KW-0057">Aromatic amino acid biosynthesis</keyword>
<dbReference type="GO" id="GO:0019632">
    <property type="term" value="P:shikimate metabolic process"/>
    <property type="evidence" value="ECO:0007669"/>
    <property type="project" value="InterPro"/>
</dbReference>
<dbReference type="Pfam" id="PF01488">
    <property type="entry name" value="Shikimate_DH"/>
    <property type="match status" value="1"/>
</dbReference>
<dbReference type="EMBL" id="CP136898">
    <property type="protein sequence ID" value="WOL18861.1"/>
    <property type="molecule type" value="Genomic_DNA"/>
</dbReference>
<dbReference type="InterPro" id="IPR013785">
    <property type="entry name" value="Aldolase_TIM"/>
</dbReference>
<dbReference type="GO" id="GO:0009073">
    <property type="term" value="P:aromatic amino acid family biosynthetic process"/>
    <property type="evidence" value="ECO:0007669"/>
    <property type="project" value="UniProtKB-KW"/>
</dbReference>
<dbReference type="NCBIfam" id="TIGR00507">
    <property type="entry name" value="aroE"/>
    <property type="match status" value="1"/>
</dbReference>
<accession>A0AAQ3QN56</accession>
<evidence type="ECO:0000313" key="9">
    <source>
        <dbReference type="EMBL" id="WOL18861.1"/>
    </source>
</evidence>
<evidence type="ECO:0000256" key="5">
    <source>
        <dbReference type="ARBA" id="ARBA00023141"/>
    </source>
</evidence>
<dbReference type="NCBIfam" id="TIGR01093">
    <property type="entry name" value="aroD"/>
    <property type="match status" value="1"/>
</dbReference>
<name>A0AAQ3QN56_9LILI</name>